<evidence type="ECO:0000313" key="5">
    <source>
        <dbReference type="Proteomes" id="UP000003240"/>
    </source>
</evidence>
<comment type="caution">
    <text evidence="4">The sequence shown here is derived from an EMBL/GenBank/DDBJ whole genome shotgun (WGS) entry which is preliminary data.</text>
</comment>
<dbReference type="InterPro" id="IPR059180">
    <property type="entry name" value="3D_YorM"/>
</dbReference>
<keyword evidence="1 2" id="KW-0732">Signal</keyword>
<evidence type="ECO:0000256" key="2">
    <source>
        <dbReference type="SAM" id="SignalP"/>
    </source>
</evidence>
<sequence length="135" mass="14597">MIKTSRIFNFYSWLAAAMLAMTLLPPVTTAAPANYTKVLNVKATAYAPGPHDNGKWGNLTHIGTQVRPGIIAVDPKIIPLRTRVYIEFADGSGTYAVAEDTGGAIKGSRIDIAKQTVQEAYKFGIQQVKVYVLGN</sequence>
<dbReference type="PANTHER" id="PTHR39160:SF4">
    <property type="entry name" value="RESUSCITATION-PROMOTING FACTOR RPFB"/>
    <property type="match status" value="1"/>
</dbReference>
<dbReference type="GO" id="GO:0004553">
    <property type="term" value="F:hydrolase activity, hydrolyzing O-glycosyl compounds"/>
    <property type="evidence" value="ECO:0007669"/>
    <property type="project" value="InterPro"/>
</dbReference>
<keyword evidence="5" id="KW-1185">Reference proteome</keyword>
<accession>F7NIZ7</accession>
<feature type="signal peptide" evidence="2">
    <location>
        <begin position="1"/>
        <end position="30"/>
    </location>
</feature>
<dbReference type="InterPro" id="IPR010611">
    <property type="entry name" value="3D_dom"/>
</dbReference>
<dbReference type="PANTHER" id="PTHR39160">
    <property type="entry name" value="CELL WALL-BINDING PROTEIN YOCH"/>
    <property type="match status" value="1"/>
</dbReference>
<dbReference type="Pfam" id="PF06725">
    <property type="entry name" value="3D"/>
    <property type="match status" value="1"/>
</dbReference>
<protein>
    <submittedName>
        <fullName evidence="4">3D domain-containing protein</fullName>
    </submittedName>
</protein>
<dbReference type="GO" id="GO:0019867">
    <property type="term" value="C:outer membrane"/>
    <property type="evidence" value="ECO:0007669"/>
    <property type="project" value="InterPro"/>
</dbReference>
<feature type="chain" id="PRO_5003359457" evidence="2">
    <location>
        <begin position="31"/>
        <end position="135"/>
    </location>
</feature>
<evidence type="ECO:0000256" key="1">
    <source>
        <dbReference type="ARBA" id="ARBA00022729"/>
    </source>
</evidence>
<dbReference type="SUPFAM" id="SSF50685">
    <property type="entry name" value="Barwin-like endoglucanases"/>
    <property type="match status" value="1"/>
</dbReference>
<dbReference type="InterPro" id="IPR051933">
    <property type="entry name" value="Resuscitation_pf_RpfB"/>
</dbReference>
<dbReference type="Gene3D" id="2.40.40.10">
    <property type="entry name" value="RlpA-like domain"/>
    <property type="match status" value="1"/>
</dbReference>
<name>F7NIZ7_9FIRM</name>
<dbReference type="GO" id="GO:0009254">
    <property type="term" value="P:peptidoglycan turnover"/>
    <property type="evidence" value="ECO:0007669"/>
    <property type="project" value="InterPro"/>
</dbReference>
<dbReference type="AlphaFoldDB" id="F7NIZ7"/>
<dbReference type="CDD" id="cd14667">
    <property type="entry name" value="3D_containing_proteins"/>
    <property type="match status" value="1"/>
</dbReference>
<dbReference type="RefSeq" id="WP_004573328.1">
    <property type="nucleotide sequence ID" value="NZ_AFGF01000081.1"/>
</dbReference>
<dbReference type="eggNOG" id="COG3584">
    <property type="taxonomic scope" value="Bacteria"/>
</dbReference>
<organism evidence="4 5">
    <name type="scientific">Acetonema longum DSM 6540</name>
    <dbReference type="NCBI Taxonomy" id="1009370"/>
    <lineage>
        <taxon>Bacteria</taxon>
        <taxon>Bacillati</taxon>
        <taxon>Bacillota</taxon>
        <taxon>Negativicutes</taxon>
        <taxon>Acetonemataceae</taxon>
        <taxon>Acetonema</taxon>
    </lineage>
</organism>
<dbReference type="OrthoDB" id="9798935at2"/>
<evidence type="ECO:0000313" key="4">
    <source>
        <dbReference type="EMBL" id="EGO63994.1"/>
    </source>
</evidence>
<reference evidence="4 5" key="1">
    <citation type="journal article" date="2011" name="EMBO J.">
        <title>Structural diversity of bacterial flagellar motors.</title>
        <authorList>
            <person name="Chen S."/>
            <person name="Beeby M."/>
            <person name="Murphy G.E."/>
            <person name="Leadbetter J.R."/>
            <person name="Hendrixson D.R."/>
            <person name="Briegel A."/>
            <person name="Li Z."/>
            <person name="Shi J."/>
            <person name="Tocheva E.I."/>
            <person name="Muller A."/>
            <person name="Dobro M.J."/>
            <person name="Jensen G.J."/>
        </authorList>
    </citation>
    <scope>NUCLEOTIDE SEQUENCE [LARGE SCALE GENOMIC DNA]</scope>
    <source>
        <strain evidence="4 5">DSM 6540</strain>
    </source>
</reference>
<dbReference type="Proteomes" id="UP000003240">
    <property type="component" value="Unassembled WGS sequence"/>
</dbReference>
<feature type="domain" description="3D" evidence="3">
    <location>
        <begin position="71"/>
        <end position="133"/>
    </location>
</feature>
<proteinExistence type="predicted"/>
<evidence type="ECO:0000259" key="3">
    <source>
        <dbReference type="Pfam" id="PF06725"/>
    </source>
</evidence>
<dbReference type="STRING" id="1009370.ALO_10249"/>
<dbReference type="EMBL" id="AFGF01000081">
    <property type="protein sequence ID" value="EGO63994.1"/>
    <property type="molecule type" value="Genomic_DNA"/>
</dbReference>
<gene>
    <name evidence="4" type="ORF">ALO_10249</name>
</gene>
<dbReference type="InterPro" id="IPR036908">
    <property type="entry name" value="RlpA-like_sf"/>
</dbReference>